<reference evidence="3" key="1">
    <citation type="submission" date="2012-06" db="EMBL/GenBank/DDBJ databases">
        <title>Complete sequence of chromosome of Desulfomonile tiedjei DSM 6799.</title>
        <authorList>
            <person name="Lucas S."/>
            <person name="Copeland A."/>
            <person name="Lapidus A."/>
            <person name="Glavina del Rio T."/>
            <person name="Dalin E."/>
            <person name="Tice H."/>
            <person name="Bruce D."/>
            <person name="Goodwin L."/>
            <person name="Pitluck S."/>
            <person name="Peters L."/>
            <person name="Ovchinnikova G."/>
            <person name="Zeytun A."/>
            <person name="Lu M."/>
            <person name="Kyrpides N."/>
            <person name="Mavromatis K."/>
            <person name="Ivanova N."/>
            <person name="Brettin T."/>
            <person name="Detter J.C."/>
            <person name="Han C."/>
            <person name="Larimer F."/>
            <person name="Land M."/>
            <person name="Hauser L."/>
            <person name="Markowitz V."/>
            <person name="Cheng J.-F."/>
            <person name="Hugenholtz P."/>
            <person name="Woyke T."/>
            <person name="Wu D."/>
            <person name="Spring S."/>
            <person name="Schroeder M."/>
            <person name="Brambilla E."/>
            <person name="Klenk H.-P."/>
            <person name="Eisen J.A."/>
        </authorList>
    </citation>
    <scope>NUCLEOTIDE SEQUENCE [LARGE SCALE GENOMIC DNA]</scope>
    <source>
        <strain evidence="3">ATCC 49306 / DSM 6799 / DCB-1</strain>
    </source>
</reference>
<proteinExistence type="predicted"/>
<dbReference type="CDD" id="cd01147">
    <property type="entry name" value="HemV-2"/>
    <property type="match status" value="1"/>
</dbReference>
<evidence type="ECO:0000259" key="1">
    <source>
        <dbReference type="PROSITE" id="PS50983"/>
    </source>
</evidence>
<feature type="domain" description="Fe/B12 periplasmic-binding" evidence="1">
    <location>
        <begin position="45"/>
        <end position="321"/>
    </location>
</feature>
<dbReference type="SUPFAM" id="SSF53807">
    <property type="entry name" value="Helical backbone' metal receptor"/>
    <property type="match status" value="1"/>
</dbReference>
<accession>I4C5R6</accession>
<protein>
    <submittedName>
        <fullName evidence="2">ABC-type Fe3+-hydroxamate transport system, periplasmic component</fullName>
    </submittedName>
</protein>
<evidence type="ECO:0000313" key="2">
    <source>
        <dbReference type="EMBL" id="AFM24907.1"/>
    </source>
</evidence>
<dbReference type="InterPro" id="IPR002491">
    <property type="entry name" value="ABC_transptr_periplasmic_BD"/>
</dbReference>
<dbReference type="KEGG" id="dti:Desti_2216"/>
<dbReference type="AlphaFoldDB" id="I4C5R6"/>
<dbReference type="InterPro" id="IPR050902">
    <property type="entry name" value="ABC_Transporter_SBP"/>
</dbReference>
<dbReference type="Pfam" id="PF01497">
    <property type="entry name" value="Peripla_BP_2"/>
    <property type="match status" value="1"/>
</dbReference>
<dbReference type="eggNOG" id="COG0614">
    <property type="taxonomic scope" value="Bacteria"/>
</dbReference>
<dbReference type="OrthoDB" id="9775594at2"/>
<dbReference type="STRING" id="706587.Desti_2216"/>
<dbReference type="Gene3D" id="3.40.50.1980">
    <property type="entry name" value="Nitrogenase molybdenum iron protein domain"/>
    <property type="match status" value="2"/>
</dbReference>
<dbReference type="PATRIC" id="fig|706587.4.peg.2542"/>
<dbReference type="EMBL" id="CP003360">
    <property type="protein sequence ID" value="AFM24907.1"/>
    <property type="molecule type" value="Genomic_DNA"/>
</dbReference>
<dbReference type="RefSeq" id="WP_014810050.1">
    <property type="nucleotide sequence ID" value="NC_018025.1"/>
</dbReference>
<dbReference type="Proteomes" id="UP000006055">
    <property type="component" value="Chromosome"/>
</dbReference>
<organism evidence="2 3">
    <name type="scientific">Desulfomonile tiedjei (strain ATCC 49306 / DSM 6799 / DCB-1)</name>
    <dbReference type="NCBI Taxonomy" id="706587"/>
    <lineage>
        <taxon>Bacteria</taxon>
        <taxon>Pseudomonadati</taxon>
        <taxon>Thermodesulfobacteriota</taxon>
        <taxon>Desulfomonilia</taxon>
        <taxon>Desulfomonilales</taxon>
        <taxon>Desulfomonilaceae</taxon>
        <taxon>Desulfomonile</taxon>
    </lineage>
</organism>
<dbReference type="PANTHER" id="PTHR30535:SF34">
    <property type="entry name" value="MOLYBDATE-BINDING PROTEIN MOLA"/>
    <property type="match status" value="1"/>
</dbReference>
<keyword evidence="3" id="KW-1185">Reference proteome</keyword>
<gene>
    <name evidence="2" type="ordered locus">Desti_2216</name>
</gene>
<dbReference type="HOGENOM" id="CLU_038034_13_1_7"/>
<dbReference type="PANTHER" id="PTHR30535">
    <property type="entry name" value="VITAMIN B12-BINDING PROTEIN"/>
    <property type="match status" value="1"/>
</dbReference>
<name>I4C5R6_DESTA</name>
<sequence length="361" mass="40155">MKRLSFVLFGAFLGLLLVQGAVYAERVTVCDMGKRTVEISSSAQRIICLSPGTLRQIVYLGASDRVVGVEEFEKTRPSGRPYILAHPELTKLPTIGPGGPGSINKEPDLEAVLSVRPDVIFISYMEPSNADALQKKLGIPVVILSHGRFASFDALMYDSLRVAGKVLNAEQQAEKVISYIENARKDLQSRTEGIAENQKPTVYIGALGYKGIQGIESTDPSYTPLDWVRAKNLAKTVSQKDHLFTDKEKLLSWNPDIIFIDAGGLSLVKQDFQKKPEFYKELRAFRENKVFVVYPFNYYVTNISTAVADAYAIGKILYPDRFADVDIQAKSDEIYGFLYGKPLYKAMEESYGPLGSLLQLN</sequence>
<dbReference type="PROSITE" id="PS50983">
    <property type="entry name" value="FE_B12_PBP"/>
    <property type="match status" value="1"/>
</dbReference>
<evidence type="ECO:0000313" key="3">
    <source>
        <dbReference type="Proteomes" id="UP000006055"/>
    </source>
</evidence>